<evidence type="ECO:0000313" key="3">
    <source>
        <dbReference type="Proteomes" id="UP000184108"/>
    </source>
</evidence>
<dbReference type="InterPro" id="IPR010902">
    <property type="entry name" value="NUMOD4"/>
</dbReference>
<accession>A0A1M4ZJG2</accession>
<proteinExistence type="predicted"/>
<dbReference type="GO" id="GO:0016788">
    <property type="term" value="F:hydrolase activity, acting on ester bonds"/>
    <property type="evidence" value="ECO:0007669"/>
    <property type="project" value="InterPro"/>
</dbReference>
<gene>
    <name evidence="2" type="ORF">SAMN02787073_1611</name>
</gene>
<dbReference type="SUPFAM" id="SSF54060">
    <property type="entry name" value="His-Me finger endonucleases"/>
    <property type="match status" value="1"/>
</dbReference>
<name>A0A1M4ZJG2_9FLAO</name>
<evidence type="ECO:0000313" key="2">
    <source>
        <dbReference type="EMBL" id="SHF17947.1"/>
    </source>
</evidence>
<dbReference type="Pfam" id="PF07463">
    <property type="entry name" value="NUMOD4"/>
    <property type="match status" value="1"/>
</dbReference>
<sequence>MNETVIIDLKDLPGEIWKEISEYKGGYMVSNFGRVKSFIRTRPIILKKTITSGRHFIKIALGRGRYKNEEVGRLVAKVFIRMPEENEILKPIDGNFLNNAASNLEWTSRQYSASIAKGREGFSQKGTRNGMARLNEDKAREIRNLKASGKTYSSIAQKYDVSISCIQYVVQNKCWK</sequence>
<dbReference type="Gene3D" id="3.90.75.20">
    <property type="match status" value="1"/>
</dbReference>
<dbReference type="AlphaFoldDB" id="A0A1M4ZJG2"/>
<evidence type="ECO:0000259" key="1">
    <source>
        <dbReference type="Pfam" id="PF07463"/>
    </source>
</evidence>
<dbReference type="InterPro" id="IPR044925">
    <property type="entry name" value="His-Me_finger_sf"/>
</dbReference>
<feature type="domain" description="NUMOD4" evidence="1">
    <location>
        <begin position="15"/>
        <end position="53"/>
    </location>
</feature>
<reference evidence="3" key="1">
    <citation type="submission" date="2016-11" db="EMBL/GenBank/DDBJ databases">
        <authorList>
            <person name="Varghese N."/>
            <person name="Submissions S."/>
        </authorList>
    </citation>
    <scope>NUCLEOTIDE SEQUENCE [LARGE SCALE GENOMIC DNA]</scope>
    <source>
        <strain evidence="3">YR203</strain>
    </source>
</reference>
<dbReference type="EMBL" id="FQVE01000002">
    <property type="protein sequence ID" value="SHF17947.1"/>
    <property type="molecule type" value="Genomic_DNA"/>
</dbReference>
<dbReference type="RefSeq" id="WP_175550369.1">
    <property type="nucleotide sequence ID" value="NZ_FQVE01000002.1"/>
</dbReference>
<organism evidence="2 3">
    <name type="scientific">Chryseobacterium vrystaatense</name>
    <dbReference type="NCBI Taxonomy" id="307480"/>
    <lineage>
        <taxon>Bacteria</taxon>
        <taxon>Pseudomonadati</taxon>
        <taxon>Bacteroidota</taxon>
        <taxon>Flavobacteriia</taxon>
        <taxon>Flavobacteriales</taxon>
        <taxon>Weeksellaceae</taxon>
        <taxon>Chryseobacterium group</taxon>
        <taxon>Chryseobacterium</taxon>
    </lineage>
</organism>
<dbReference type="Proteomes" id="UP000184108">
    <property type="component" value="Unassembled WGS sequence"/>
</dbReference>
<protein>
    <submittedName>
        <fullName evidence="2">NUMOD4 motif-containing protein</fullName>
    </submittedName>
</protein>